<keyword evidence="2" id="KW-0732">Signal</keyword>
<sequence length="147" mass="15685">MLDLCSSVFAHCLISSCLLLCQAELQRSCSQHGINRGAEGCQLLCPCSTYPPVPPPPPPPPPPLLRGLTAAAPEASAPLSRPWWMEIIVLGMTGSALAVFLLLAVIICYKAMKRKPKKMEVNGTNCGEDAMSSFKKTNTAAVCTRSV</sequence>
<protein>
    <submittedName>
        <fullName evidence="4">Proline-rich membrane anchor 1-like</fullName>
    </submittedName>
</protein>
<evidence type="ECO:0000313" key="4">
    <source>
        <dbReference type="RefSeq" id="XP_026085022.1"/>
    </source>
</evidence>
<dbReference type="RefSeq" id="XP_026085022.1">
    <property type="nucleotide sequence ID" value="XM_026229237.1"/>
</dbReference>
<keyword evidence="1" id="KW-0812">Transmembrane</keyword>
<organism evidence="3 4">
    <name type="scientific">Carassius auratus</name>
    <name type="common">Goldfish</name>
    <dbReference type="NCBI Taxonomy" id="7957"/>
    <lineage>
        <taxon>Eukaryota</taxon>
        <taxon>Metazoa</taxon>
        <taxon>Chordata</taxon>
        <taxon>Craniata</taxon>
        <taxon>Vertebrata</taxon>
        <taxon>Euteleostomi</taxon>
        <taxon>Actinopterygii</taxon>
        <taxon>Neopterygii</taxon>
        <taxon>Teleostei</taxon>
        <taxon>Ostariophysi</taxon>
        <taxon>Cypriniformes</taxon>
        <taxon>Cyprinidae</taxon>
        <taxon>Cyprininae</taxon>
        <taxon>Carassius</taxon>
    </lineage>
</organism>
<dbReference type="Proteomes" id="UP000515129">
    <property type="component" value="Chromosome 42"/>
</dbReference>
<name>A0A6P6LMW8_CARAU</name>
<feature type="signal peptide" evidence="2">
    <location>
        <begin position="1"/>
        <end position="23"/>
    </location>
</feature>
<keyword evidence="1" id="KW-0472">Membrane</keyword>
<evidence type="ECO:0000256" key="1">
    <source>
        <dbReference type="SAM" id="Phobius"/>
    </source>
</evidence>
<evidence type="ECO:0000313" key="3">
    <source>
        <dbReference type="Proteomes" id="UP000515129"/>
    </source>
</evidence>
<dbReference type="Pfam" id="PF16101">
    <property type="entry name" value="PRIMA1"/>
    <property type="match status" value="1"/>
</dbReference>
<feature type="transmembrane region" description="Helical" evidence="1">
    <location>
        <begin position="87"/>
        <end position="109"/>
    </location>
</feature>
<dbReference type="AlphaFoldDB" id="A0A6P6LMW8"/>
<keyword evidence="3" id="KW-1185">Reference proteome</keyword>
<evidence type="ECO:0000256" key="2">
    <source>
        <dbReference type="SAM" id="SignalP"/>
    </source>
</evidence>
<dbReference type="GeneID" id="113060376"/>
<dbReference type="KEGG" id="caua:113060376"/>
<feature type="chain" id="PRO_5028011812" evidence="2">
    <location>
        <begin position="24"/>
        <end position="147"/>
    </location>
</feature>
<keyword evidence="1" id="KW-1133">Transmembrane helix</keyword>
<reference evidence="4" key="1">
    <citation type="submission" date="2025-08" db="UniProtKB">
        <authorList>
            <consortium name="RefSeq"/>
        </authorList>
    </citation>
    <scope>IDENTIFICATION</scope>
    <source>
        <strain evidence="4">Wakin</strain>
        <tissue evidence="4">Muscle</tissue>
    </source>
</reference>
<dbReference type="InterPro" id="IPR029659">
    <property type="entry name" value="PRIMA1"/>
</dbReference>
<proteinExistence type="predicted"/>
<dbReference type="OrthoDB" id="8885320at2759"/>
<accession>A0A6P6LMW8</accession>
<gene>
    <name evidence="4" type="primary">LOC113060376</name>
</gene>